<gene>
    <name evidence="1" type="ORF">CEXT_133661</name>
</gene>
<reference evidence="1 2" key="1">
    <citation type="submission" date="2021-06" db="EMBL/GenBank/DDBJ databases">
        <title>Caerostris extrusa draft genome.</title>
        <authorList>
            <person name="Kono N."/>
            <person name="Arakawa K."/>
        </authorList>
    </citation>
    <scope>NUCLEOTIDE SEQUENCE [LARGE SCALE GENOMIC DNA]</scope>
</reference>
<name>A0AAV4SKB3_CAEEX</name>
<sequence length="137" mass="15625">MIADLTDIKLQNPPRNELARTLLGHAVNGDRCKVHTQRCRSTRGPNSTGERKFPTFRTPCRSLWAIELTETPVQRTVLSFCTQGTWAGIIKISAPELSVDSGRAPRVPRWWKAQSCLLAAWLTYELLGRFNPLRYCW</sequence>
<dbReference type="Proteomes" id="UP001054945">
    <property type="component" value="Unassembled WGS sequence"/>
</dbReference>
<evidence type="ECO:0000313" key="1">
    <source>
        <dbReference type="EMBL" id="GIY33631.1"/>
    </source>
</evidence>
<proteinExistence type="predicted"/>
<organism evidence="1 2">
    <name type="scientific">Caerostris extrusa</name>
    <name type="common">Bark spider</name>
    <name type="synonym">Caerostris bankana</name>
    <dbReference type="NCBI Taxonomy" id="172846"/>
    <lineage>
        <taxon>Eukaryota</taxon>
        <taxon>Metazoa</taxon>
        <taxon>Ecdysozoa</taxon>
        <taxon>Arthropoda</taxon>
        <taxon>Chelicerata</taxon>
        <taxon>Arachnida</taxon>
        <taxon>Araneae</taxon>
        <taxon>Araneomorphae</taxon>
        <taxon>Entelegynae</taxon>
        <taxon>Araneoidea</taxon>
        <taxon>Araneidae</taxon>
        <taxon>Caerostris</taxon>
    </lineage>
</organism>
<comment type="caution">
    <text evidence="1">The sequence shown here is derived from an EMBL/GenBank/DDBJ whole genome shotgun (WGS) entry which is preliminary data.</text>
</comment>
<keyword evidence="2" id="KW-1185">Reference proteome</keyword>
<dbReference type="AlphaFoldDB" id="A0AAV4SKB3"/>
<dbReference type="EMBL" id="BPLR01009664">
    <property type="protein sequence ID" value="GIY33631.1"/>
    <property type="molecule type" value="Genomic_DNA"/>
</dbReference>
<protein>
    <submittedName>
        <fullName evidence="1">Uncharacterized protein</fullName>
    </submittedName>
</protein>
<evidence type="ECO:0000313" key="2">
    <source>
        <dbReference type="Proteomes" id="UP001054945"/>
    </source>
</evidence>
<accession>A0AAV4SKB3</accession>